<dbReference type="InterPro" id="IPR024463">
    <property type="entry name" value="Transposase_TnpC_homeodom"/>
</dbReference>
<feature type="region of interest" description="Disordered" evidence="2">
    <location>
        <begin position="91"/>
        <end position="116"/>
    </location>
</feature>
<gene>
    <name evidence="4" type="ORF">SAMN06265221_1403</name>
</gene>
<accession>A0A521FS38</accession>
<evidence type="ECO:0000313" key="5">
    <source>
        <dbReference type="Proteomes" id="UP000319014"/>
    </source>
</evidence>
<feature type="domain" description="Transposase TnpC homeodomain" evidence="3">
    <location>
        <begin position="48"/>
        <end position="113"/>
    </location>
</feature>
<dbReference type="Proteomes" id="UP000319014">
    <property type="component" value="Unassembled WGS sequence"/>
</dbReference>
<evidence type="ECO:0000256" key="1">
    <source>
        <dbReference type="SAM" id="Coils"/>
    </source>
</evidence>
<keyword evidence="4" id="KW-0238">DNA-binding</keyword>
<dbReference type="AlphaFoldDB" id="A0A521FS38"/>
<organism evidence="4 5">
    <name type="scientific">Paracoccus laeviglucosivorans</name>
    <dbReference type="NCBI Taxonomy" id="1197861"/>
    <lineage>
        <taxon>Bacteria</taxon>
        <taxon>Pseudomonadati</taxon>
        <taxon>Pseudomonadota</taxon>
        <taxon>Alphaproteobacteria</taxon>
        <taxon>Rhodobacterales</taxon>
        <taxon>Paracoccaceae</taxon>
        <taxon>Paracoccus</taxon>
    </lineage>
</organism>
<dbReference type="GO" id="GO:0003677">
    <property type="term" value="F:DNA binding"/>
    <property type="evidence" value="ECO:0007669"/>
    <property type="project" value="UniProtKB-KW"/>
</dbReference>
<proteinExistence type="predicted"/>
<dbReference type="Pfam" id="PF13007">
    <property type="entry name" value="LZ_Tnp_IS66"/>
    <property type="match status" value="1"/>
</dbReference>
<name>A0A521FS38_9RHOB</name>
<keyword evidence="4" id="KW-0371">Homeobox</keyword>
<feature type="coiled-coil region" evidence="1">
    <location>
        <begin position="38"/>
        <end position="84"/>
    </location>
</feature>
<keyword evidence="1" id="KW-0175">Coiled coil</keyword>
<dbReference type="EMBL" id="FXTK01000040">
    <property type="protein sequence ID" value="SMO99045.1"/>
    <property type="molecule type" value="Genomic_DNA"/>
</dbReference>
<evidence type="ECO:0000259" key="3">
    <source>
        <dbReference type="Pfam" id="PF13007"/>
    </source>
</evidence>
<evidence type="ECO:0000256" key="2">
    <source>
        <dbReference type="SAM" id="MobiDB-lite"/>
    </source>
</evidence>
<protein>
    <submittedName>
        <fullName evidence="4">Transposase C of IS166 homeodomain-containing protein</fullName>
    </submittedName>
</protein>
<evidence type="ECO:0000313" key="4">
    <source>
        <dbReference type="EMBL" id="SMO99045.1"/>
    </source>
</evidence>
<keyword evidence="5" id="KW-1185">Reference proteome</keyword>
<sequence>MVSIGMSDDADILSDDPAVLKAMIAALQAENARMSATLQAHGQLVQALRLRIARLQKQAFGKSSEKIEREIAQLELALEDLLVAAAEQQGAPIENVEPATTDAPVAEATPRRGPRV</sequence>
<reference evidence="4 5" key="1">
    <citation type="submission" date="2017-05" db="EMBL/GenBank/DDBJ databases">
        <authorList>
            <person name="Varghese N."/>
            <person name="Submissions S."/>
        </authorList>
    </citation>
    <scope>NUCLEOTIDE SEQUENCE [LARGE SCALE GENOMIC DNA]</scope>
    <source>
        <strain evidence="4 5">DSM 100094</strain>
    </source>
</reference>